<reference evidence="2" key="1">
    <citation type="submission" date="2020-07" db="EMBL/GenBank/DDBJ databases">
        <title>Huge and variable diversity of episymbiotic CPR bacteria and DPANN archaea in groundwater ecosystems.</title>
        <authorList>
            <person name="He C.Y."/>
            <person name="Keren R."/>
            <person name="Whittaker M."/>
            <person name="Farag I.F."/>
            <person name="Doudna J."/>
            <person name="Cate J.H.D."/>
            <person name="Banfield J.F."/>
        </authorList>
    </citation>
    <scope>NUCLEOTIDE SEQUENCE</scope>
    <source>
        <strain evidence="2">NC_groundwater_672_Ag_B-0.1um_62_36</strain>
    </source>
</reference>
<organism evidence="2 3">
    <name type="scientific">Tectimicrobiota bacterium</name>
    <dbReference type="NCBI Taxonomy" id="2528274"/>
    <lineage>
        <taxon>Bacteria</taxon>
        <taxon>Pseudomonadati</taxon>
        <taxon>Nitrospinota/Tectimicrobiota group</taxon>
        <taxon>Candidatus Tectimicrobiota</taxon>
    </lineage>
</organism>
<evidence type="ECO:0000256" key="1">
    <source>
        <dbReference type="SAM" id="SignalP"/>
    </source>
</evidence>
<accession>A0A932FZX9</accession>
<feature type="signal peptide" evidence="1">
    <location>
        <begin position="1"/>
        <end position="20"/>
    </location>
</feature>
<dbReference type="AlphaFoldDB" id="A0A932FZX9"/>
<dbReference type="EMBL" id="JACPRF010000090">
    <property type="protein sequence ID" value="MBI2875830.1"/>
    <property type="molecule type" value="Genomic_DNA"/>
</dbReference>
<gene>
    <name evidence="2" type="ORF">HYY20_02995</name>
</gene>
<sequence>MRTILLVLLCLLLTGSPSFGAEPDANGGPGVLHRVVTYLPNRVLDVLDLVRLRVRVGPGAAVGIRATEAADFFLGSYIAIYAGLPGPRNRRLPKLPVGIENSHGIEVSVADLSTGMGLGPGYSNTEFGFGFQAALIGLDLGVDPVELLDLVGGFLLLDLRGDDL</sequence>
<feature type="chain" id="PRO_5037481701" evidence="1">
    <location>
        <begin position="21"/>
        <end position="164"/>
    </location>
</feature>
<proteinExistence type="predicted"/>
<protein>
    <submittedName>
        <fullName evidence="2">Uncharacterized protein</fullName>
    </submittedName>
</protein>
<evidence type="ECO:0000313" key="2">
    <source>
        <dbReference type="EMBL" id="MBI2875830.1"/>
    </source>
</evidence>
<evidence type="ECO:0000313" key="3">
    <source>
        <dbReference type="Proteomes" id="UP000769766"/>
    </source>
</evidence>
<comment type="caution">
    <text evidence="2">The sequence shown here is derived from an EMBL/GenBank/DDBJ whole genome shotgun (WGS) entry which is preliminary data.</text>
</comment>
<keyword evidence="1" id="KW-0732">Signal</keyword>
<name>A0A932FZX9_UNCTE</name>
<dbReference type="Proteomes" id="UP000769766">
    <property type="component" value="Unassembled WGS sequence"/>
</dbReference>